<feature type="domain" description="Lumazine-binding" evidence="12">
    <location>
        <begin position="5"/>
        <end position="100"/>
    </location>
</feature>
<name>A0A6I6DEN8_9FIRM</name>
<dbReference type="PIRSF" id="PIRSF000498">
    <property type="entry name" value="Riboflavin_syn_A"/>
    <property type="match status" value="1"/>
</dbReference>
<evidence type="ECO:0000256" key="6">
    <source>
        <dbReference type="ARBA" id="ARBA00013950"/>
    </source>
</evidence>
<evidence type="ECO:0000256" key="1">
    <source>
        <dbReference type="ARBA" id="ARBA00000968"/>
    </source>
</evidence>
<dbReference type="EMBL" id="CP046457">
    <property type="protein sequence ID" value="QGT99607.1"/>
    <property type="molecule type" value="Genomic_DNA"/>
</dbReference>
<dbReference type="NCBIfam" id="NF006767">
    <property type="entry name" value="PRK09289.1"/>
    <property type="match status" value="1"/>
</dbReference>
<dbReference type="CDD" id="cd00402">
    <property type="entry name" value="Riboflavin_synthase_like"/>
    <property type="match status" value="1"/>
</dbReference>
<evidence type="ECO:0000256" key="4">
    <source>
        <dbReference type="ARBA" id="ARBA00011233"/>
    </source>
</evidence>
<dbReference type="Proteomes" id="UP000426444">
    <property type="component" value="Chromosome"/>
</dbReference>
<dbReference type="InterPro" id="IPR026017">
    <property type="entry name" value="Lumazine-bd_dom"/>
</dbReference>
<accession>A0A6I6DEN8</accession>
<organism evidence="13 14">
    <name type="scientific">Candidatus Syntrophocurvum alkaliphilum</name>
    <dbReference type="NCBI Taxonomy" id="2293317"/>
    <lineage>
        <taxon>Bacteria</taxon>
        <taxon>Bacillati</taxon>
        <taxon>Bacillota</taxon>
        <taxon>Clostridia</taxon>
        <taxon>Eubacteriales</taxon>
        <taxon>Syntrophomonadaceae</taxon>
        <taxon>Candidatus Syntrophocurvum</taxon>
    </lineage>
</organism>
<evidence type="ECO:0000259" key="12">
    <source>
        <dbReference type="PROSITE" id="PS51177"/>
    </source>
</evidence>
<dbReference type="GO" id="GO:0009231">
    <property type="term" value="P:riboflavin biosynthetic process"/>
    <property type="evidence" value="ECO:0007669"/>
    <property type="project" value="UniProtKB-KW"/>
</dbReference>
<dbReference type="FunFam" id="2.40.30.20:FF:000003">
    <property type="entry name" value="Riboflavin synthase, alpha subunit"/>
    <property type="match status" value="1"/>
</dbReference>
<dbReference type="NCBIfam" id="TIGR00187">
    <property type="entry name" value="ribE"/>
    <property type="match status" value="1"/>
</dbReference>
<dbReference type="AlphaFoldDB" id="A0A6I6DEN8"/>
<evidence type="ECO:0000256" key="7">
    <source>
        <dbReference type="ARBA" id="ARBA00022619"/>
    </source>
</evidence>
<proteinExistence type="predicted"/>
<dbReference type="Pfam" id="PF00677">
    <property type="entry name" value="Lum_binding"/>
    <property type="match status" value="2"/>
</dbReference>
<keyword evidence="14" id="KW-1185">Reference proteome</keyword>
<dbReference type="InterPro" id="IPR023366">
    <property type="entry name" value="ATP_synth_asu-like_sf"/>
</dbReference>
<dbReference type="Gene3D" id="2.40.30.20">
    <property type="match status" value="2"/>
</dbReference>
<feature type="domain" description="Lumazine-binding" evidence="12">
    <location>
        <begin position="101"/>
        <end position="197"/>
    </location>
</feature>
<reference evidence="14" key="1">
    <citation type="journal article" date="2019" name="Microbiology">
        <title>Complete Genome Sequence of an Uncultured Bacterium of the Candidate Phylum Bipolaricaulota.</title>
        <authorList>
            <person name="Kadnikov V.V."/>
            <person name="Mardanov A.V."/>
            <person name="Beletsky A.V."/>
            <person name="Frank Y.A."/>
            <person name="Karnachuk O.V."/>
            <person name="Ravin N.V."/>
        </authorList>
    </citation>
    <scope>NUCLEOTIDE SEQUENCE [LARGE SCALE GENOMIC DNA]</scope>
</reference>
<keyword evidence="8 13" id="KW-0808">Transferase</keyword>
<gene>
    <name evidence="13" type="ORF">SYNTR_1014</name>
</gene>
<dbReference type="InterPro" id="IPR017938">
    <property type="entry name" value="Riboflavin_synthase-like_b-brl"/>
</dbReference>
<feature type="repeat" description="Lumazine-binding" evidence="11">
    <location>
        <begin position="5"/>
        <end position="100"/>
    </location>
</feature>
<comment type="subunit">
    <text evidence="4">Homotrimer.</text>
</comment>
<evidence type="ECO:0000256" key="11">
    <source>
        <dbReference type="PROSITE-ProRule" id="PRU00524"/>
    </source>
</evidence>
<dbReference type="SUPFAM" id="SSF63380">
    <property type="entry name" value="Riboflavin synthase domain-like"/>
    <property type="match status" value="2"/>
</dbReference>
<protein>
    <recommendedName>
        <fullName evidence="6 10">Riboflavin synthase</fullName>
        <ecNumber evidence="5 10">2.5.1.9</ecNumber>
    </recommendedName>
</protein>
<evidence type="ECO:0000256" key="9">
    <source>
        <dbReference type="ARBA" id="ARBA00022737"/>
    </source>
</evidence>
<evidence type="ECO:0000256" key="5">
    <source>
        <dbReference type="ARBA" id="ARBA00012827"/>
    </source>
</evidence>
<sequence>MVVKIFTGIIEELGVVKNIVKGANSCKINIQCQEVLSDVKLGDSIAINGVCLTVVEFSKNHFIADVMAETLEKTILKELKSGSQINLERALRLSDRLGGHLVQGHVDGVGTILEKENLDISIIFRIQAPEHVLKYIIPKGSIAIDGISLTVVDVFAESFSVSVIPHTATITTLGQKDTGDKVNLETDIIGRYIERLILNNKGEIKDQSKIDLNFLSEHGFI</sequence>
<evidence type="ECO:0000313" key="14">
    <source>
        <dbReference type="Proteomes" id="UP000426444"/>
    </source>
</evidence>
<dbReference type="FunFam" id="2.40.30.20:FF:000004">
    <property type="entry name" value="Riboflavin synthase, alpha subunit"/>
    <property type="match status" value="1"/>
</dbReference>
<dbReference type="NCBIfam" id="NF009566">
    <property type="entry name" value="PRK13020.1"/>
    <property type="match status" value="1"/>
</dbReference>
<comment type="pathway">
    <text evidence="3">Cofactor biosynthesis; riboflavin biosynthesis; riboflavin from 2-hydroxy-3-oxobutyl phosphate and 5-amino-6-(D-ribitylamino)uracil: step 2/2.</text>
</comment>
<feature type="repeat" description="Lumazine-binding" evidence="11">
    <location>
        <begin position="101"/>
        <end position="197"/>
    </location>
</feature>
<dbReference type="EC" id="2.5.1.9" evidence="5 10"/>
<evidence type="ECO:0000256" key="2">
    <source>
        <dbReference type="ARBA" id="ARBA00002803"/>
    </source>
</evidence>
<dbReference type="PANTHER" id="PTHR21098">
    <property type="entry name" value="RIBOFLAVIN SYNTHASE ALPHA CHAIN"/>
    <property type="match status" value="1"/>
</dbReference>
<comment type="catalytic activity">
    <reaction evidence="1">
        <text>2 6,7-dimethyl-8-(1-D-ribityl)lumazine + H(+) = 5-amino-6-(D-ribitylamino)uracil + riboflavin</text>
        <dbReference type="Rhea" id="RHEA:20772"/>
        <dbReference type="ChEBI" id="CHEBI:15378"/>
        <dbReference type="ChEBI" id="CHEBI:15934"/>
        <dbReference type="ChEBI" id="CHEBI:57986"/>
        <dbReference type="ChEBI" id="CHEBI:58201"/>
        <dbReference type="EC" id="2.5.1.9"/>
    </reaction>
</comment>
<keyword evidence="9" id="KW-0677">Repeat</keyword>
<keyword evidence="7" id="KW-0686">Riboflavin biosynthesis</keyword>
<dbReference type="KEGG" id="salq:SYNTR_1014"/>
<evidence type="ECO:0000256" key="3">
    <source>
        <dbReference type="ARBA" id="ARBA00004887"/>
    </source>
</evidence>
<dbReference type="PROSITE" id="PS51177">
    <property type="entry name" value="LUMAZINE_BIND"/>
    <property type="match status" value="2"/>
</dbReference>
<dbReference type="PANTHER" id="PTHR21098:SF12">
    <property type="entry name" value="RIBOFLAVIN SYNTHASE"/>
    <property type="match status" value="1"/>
</dbReference>
<dbReference type="InterPro" id="IPR001783">
    <property type="entry name" value="Lumazine-bd"/>
</dbReference>
<dbReference type="GO" id="GO:0004746">
    <property type="term" value="F:riboflavin synthase activity"/>
    <property type="evidence" value="ECO:0007669"/>
    <property type="project" value="UniProtKB-UniRule"/>
</dbReference>
<evidence type="ECO:0000256" key="8">
    <source>
        <dbReference type="ARBA" id="ARBA00022679"/>
    </source>
</evidence>
<evidence type="ECO:0000313" key="13">
    <source>
        <dbReference type="EMBL" id="QGT99607.1"/>
    </source>
</evidence>
<evidence type="ECO:0000256" key="10">
    <source>
        <dbReference type="NCBIfam" id="TIGR00187"/>
    </source>
</evidence>
<comment type="function">
    <text evidence="2">Catalyzes the dismutation of two molecules of 6,7-dimethyl-8-ribityllumazine, resulting in the formation of riboflavin and 5-amino-6-(D-ribitylamino)uracil.</text>
</comment>